<dbReference type="GO" id="GO:0004497">
    <property type="term" value="F:monooxygenase activity"/>
    <property type="evidence" value="ECO:0007669"/>
    <property type="project" value="UniProtKB-KW"/>
</dbReference>
<dbReference type="FunFam" id="3.50.50.60:FF:000021">
    <property type="entry name" value="Ubiquinone biosynthesis monooxygenase COQ6"/>
    <property type="match status" value="1"/>
</dbReference>
<dbReference type="GO" id="GO:0016705">
    <property type="term" value="F:oxidoreductase activity, acting on paired donors, with incorporation or reduction of molecular oxygen"/>
    <property type="evidence" value="ECO:0007669"/>
    <property type="project" value="InterPro"/>
</dbReference>
<dbReference type="InterPro" id="IPR036188">
    <property type="entry name" value="FAD/NAD-bd_sf"/>
</dbReference>
<dbReference type="AlphaFoldDB" id="A0A0M7BF31"/>
<accession>A0A0M7BF31</accession>
<dbReference type="Pfam" id="PF01494">
    <property type="entry name" value="FAD_binding_3"/>
    <property type="match status" value="1"/>
</dbReference>
<sequence length="411" mass="43744">MDKPGGTIISGPMDTDVIIVGGGLSGPLTALALAESGLRSVVLDAAPEPEAGRDFDGRSYAVALGSVHVLRALGLWDALEAEAQPITGIRASDGRAGEGAAPLHLAFEAAEIGAPFMGQMVEDRYLRPVLRDACRASDRIEMRFGTRVTAQETAPGQVRVTAGDTLTARLLLGCDGRGSGVAERAGIRRMVKEYGQTSLVCVVAHERPHDGVAHQFFMPPGPLAILPLRGNRSSIVWTEAPDVAAGIMEMDEANWLDVLRPRFGSFLGNIALAGTRHAYPLDLRLAERFVADRVALVGDAAHGIHPIAGQGLNLGIKDVAALADVLGGARARGEDIGAADVLARYERWRRFDTAAMGFATDAVNRLFSNDNPILRLGRDLGMGAISRMPAIRRRFIREAAGLTGDLPRLMR</sequence>
<dbReference type="GO" id="GO:0071949">
    <property type="term" value="F:FAD binding"/>
    <property type="evidence" value="ECO:0007669"/>
    <property type="project" value="InterPro"/>
</dbReference>
<evidence type="ECO:0000256" key="2">
    <source>
        <dbReference type="ARBA" id="ARBA00004749"/>
    </source>
</evidence>
<dbReference type="InterPro" id="IPR051205">
    <property type="entry name" value="UbiH/COQ6_monooxygenase"/>
</dbReference>
<dbReference type="SUPFAM" id="SSF51905">
    <property type="entry name" value="FAD/NAD(P)-binding domain"/>
    <property type="match status" value="1"/>
</dbReference>
<dbReference type="EMBL" id="CYPR01000228">
    <property type="protein sequence ID" value="CUH40688.1"/>
    <property type="molecule type" value="Genomic_DNA"/>
</dbReference>
<keyword evidence="5" id="KW-0274">FAD</keyword>
<dbReference type="UniPathway" id="UPA00232"/>
<evidence type="ECO:0000259" key="8">
    <source>
        <dbReference type="Pfam" id="PF01494"/>
    </source>
</evidence>
<dbReference type="EC" id="1.14.13.-" evidence="9"/>
<comment type="pathway">
    <text evidence="2">Cofactor biosynthesis; ubiquinone biosynthesis.</text>
</comment>
<reference evidence="9 10" key="1">
    <citation type="submission" date="2015-09" db="EMBL/GenBank/DDBJ databases">
        <authorList>
            <person name="Jackson K.R."/>
            <person name="Lunt B.L."/>
            <person name="Fisher J.N.B."/>
            <person name="Gardner A.V."/>
            <person name="Bailey M.E."/>
            <person name="Deus L.M."/>
            <person name="Earl A.S."/>
            <person name="Gibby P.D."/>
            <person name="Hartmann K.A."/>
            <person name="Liu J.E."/>
            <person name="Manci A.M."/>
            <person name="Nielsen D.A."/>
            <person name="Solomon M.B."/>
            <person name="Breakwell D.P."/>
            <person name="Burnett S.H."/>
            <person name="Grose J.H."/>
        </authorList>
    </citation>
    <scope>NUCLEOTIDE SEQUENCE [LARGE SCALE GENOMIC DNA]</scope>
    <source>
        <strain evidence="9 10">CECT 7799</strain>
    </source>
</reference>
<keyword evidence="4" id="KW-0285">Flavoprotein</keyword>
<name>A0A0M7BF31_9RHOB</name>
<dbReference type="InterPro" id="IPR002938">
    <property type="entry name" value="FAD-bd"/>
</dbReference>
<feature type="domain" description="FAD-binding" evidence="8">
    <location>
        <begin position="14"/>
        <end position="349"/>
    </location>
</feature>
<keyword evidence="10" id="KW-1185">Reference proteome</keyword>
<dbReference type="Proteomes" id="UP000049455">
    <property type="component" value="Unassembled WGS sequence"/>
</dbReference>
<protein>
    <submittedName>
        <fullName evidence="9">2-octaprenyl-6-methoxyphenol hydroxylase</fullName>
        <ecNumber evidence="9">1.14.13.-</ecNumber>
    </submittedName>
</protein>
<comment type="similarity">
    <text evidence="3">Belongs to the UbiH/COQ6 family.</text>
</comment>
<dbReference type="NCBIfam" id="TIGR01988">
    <property type="entry name" value="Ubi-OHases"/>
    <property type="match status" value="1"/>
</dbReference>
<dbReference type="PRINTS" id="PR00420">
    <property type="entry name" value="RNGMNOXGNASE"/>
</dbReference>
<evidence type="ECO:0000313" key="9">
    <source>
        <dbReference type="EMBL" id="CUH40688.1"/>
    </source>
</evidence>
<dbReference type="GO" id="GO:0006744">
    <property type="term" value="P:ubiquinone biosynthetic process"/>
    <property type="evidence" value="ECO:0007669"/>
    <property type="project" value="UniProtKB-UniPathway"/>
</dbReference>
<comment type="cofactor">
    <cofactor evidence="1">
        <name>FAD</name>
        <dbReference type="ChEBI" id="CHEBI:57692"/>
    </cofactor>
</comment>
<dbReference type="OrthoDB" id="9796623at2"/>
<evidence type="ECO:0000256" key="1">
    <source>
        <dbReference type="ARBA" id="ARBA00001974"/>
    </source>
</evidence>
<evidence type="ECO:0000256" key="4">
    <source>
        <dbReference type="ARBA" id="ARBA00022630"/>
    </source>
</evidence>
<dbReference type="PANTHER" id="PTHR43876">
    <property type="entry name" value="UBIQUINONE BIOSYNTHESIS MONOOXYGENASE COQ6, MITOCHONDRIAL"/>
    <property type="match status" value="1"/>
</dbReference>
<dbReference type="InterPro" id="IPR018168">
    <property type="entry name" value="Ubi_Hdrlase_CS"/>
</dbReference>
<organism evidence="9 10">
    <name type="scientific">Jannaschia seosinensis</name>
    <dbReference type="NCBI Taxonomy" id="313367"/>
    <lineage>
        <taxon>Bacteria</taxon>
        <taxon>Pseudomonadati</taxon>
        <taxon>Pseudomonadota</taxon>
        <taxon>Alphaproteobacteria</taxon>
        <taxon>Rhodobacterales</taxon>
        <taxon>Roseobacteraceae</taxon>
        <taxon>Jannaschia</taxon>
    </lineage>
</organism>
<evidence type="ECO:0000256" key="7">
    <source>
        <dbReference type="ARBA" id="ARBA00023033"/>
    </source>
</evidence>
<keyword evidence="7" id="KW-0503">Monooxygenase</keyword>
<dbReference type="InterPro" id="IPR010971">
    <property type="entry name" value="UbiH/COQ6"/>
</dbReference>
<evidence type="ECO:0000256" key="5">
    <source>
        <dbReference type="ARBA" id="ARBA00022827"/>
    </source>
</evidence>
<dbReference type="STRING" id="313367.JSE7799_03423"/>
<dbReference type="PANTHER" id="PTHR43876:SF7">
    <property type="entry name" value="UBIQUINONE BIOSYNTHESIS MONOOXYGENASE COQ6, MITOCHONDRIAL"/>
    <property type="match status" value="1"/>
</dbReference>
<evidence type="ECO:0000313" key="10">
    <source>
        <dbReference type="Proteomes" id="UP000049455"/>
    </source>
</evidence>
<proteinExistence type="inferred from homology"/>
<gene>
    <name evidence="9" type="primary">ubiH</name>
    <name evidence="9" type="ORF">JSE7799_03423</name>
</gene>
<evidence type="ECO:0000256" key="3">
    <source>
        <dbReference type="ARBA" id="ARBA00005349"/>
    </source>
</evidence>
<dbReference type="Gene3D" id="3.50.50.60">
    <property type="entry name" value="FAD/NAD(P)-binding domain"/>
    <property type="match status" value="2"/>
</dbReference>
<evidence type="ECO:0000256" key="6">
    <source>
        <dbReference type="ARBA" id="ARBA00023002"/>
    </source>
</evidence>
<dbReference type="PROSITE" id="PS01304">
    <property type="entry name" value="UBIH"/>
    <property type="match status" value="1"/>
</dbReference>
<dbReference type="GO" id="GO:0110142">
    <property type="term" value="C:ubiquinone biosynthesis complex"/>
    <property type="evidence" value="ECO:0007669"/>
    <property type="project" value="UniProtKB-ARBA"/>
</dbReference>
<keyword evidence="6 9" id="KW-0560">Oxidoreductase</keyword>